<dbReference type="KEGG" id="csy:CENSYa_1113"/>
<dbReference type="HOGENOM" id="CLU_1820937_0_0_2"/>
<keyword evidence="1" id="KW-0812">Transmembrane</keyword>
<feature type="transmembrane region" description="Helical" evidence="1">
    <location>
        <begin position="6"/>
        <end position="28"/>
    </location>
</feature>
<dbReference type="AlphaFoldDB" id="A0RWM5"/>
<protein>
    <submittedName>
        <fullName evidence="2">Uncharacterized protein</fullName>
    </submittedName>
</protein>
<dbReference type="EnsemblBacteria" id="ABK77742">
    <property type="protein sequence ID" value="ABK77742"/>
    <property type="gene ID" value="CENSYa_1113"/>
</dbReference>
<sequence length="162" mass="18777">MIVLFCIGIISIVNLMLIITGHMQMITYREESKIRYRAWLGRAKVEKITLDGNMIKLPIYNHGVLAALRVTIRRHVSEKEEYEFGEFQGKSFDVTPGETVTLDATISDDEAKSVRNNGELYFGWRVEYYKYGKKKKKKDIGVYEIRGMIKEREAGIITVYVE</sequence>
<keyword evidence="3" id="KW-1185">Reference proteome</keyword>
<dbReference type="EMBL" id="DP000238">
    <property type="protein sequence ID" value="ABK77742.1"/>
    <property type="molecule type" value="Genomic_DNA"/>
</dbReference>
<evidence type="ECO:0000313" key="2">
    <source>
        <dbReference type="EMBL" id="ABK77742.1"/>
    </source>
</evidence>
<name>A0RWM5_CENSY</name>
<evidence type="ECO:0000256" key="1">
    <source>
        <dbReference type="SAM" id="Phobius"/>
    </source>
</evidence>
<keyword evidence="1" id="KW-1133">Transmembrane helix</keyword>
<organism evidence="2 3">
    <name type="scientific">Cenarchaeum symbiosum (strain A)</name>
    <dbReference type="NCBI Taxonomy" id="414004"/>
    <lineage>
        <taxon>Archaea</taxon>
        <taxon>Nitrososphaerota</taxon>
        <taxon>Candidatus Cenarchaeales</taxon>
        <taxon>Candidatus Cenarchaeaceae</taxon>
        <taxon>Candidatus Cenarchaeum</taxon>
    </lineage>
</organism>
<dbReference type="Proteomes" id="UP000000758">
    <property type="component" value="Chromosome"/>
</dbReference>
<accession>A0RWM5</accession>
<gene>
    <name evidence="2" type="ordered locus">CENSYa_1113</name>
</gene>
<proteinExistence type="predicted"/>
<evidence type="ECO:0000313" key="3">
    <source>
        <dbReference type="Proteomes" id="UP000000758"/>
    </source>
</evidence>
<keyword evidence="1" id="KW-0472">Membrane</keyword>
<reference evidence="2 3" key="1">
    <citation type="journal article" date="2006" name="Proc. Natl. Acad. Sci. U.S.A.">
        <title>Genomic analysis of the uncultivated marine crenarchaeote Cenarchaeum symbiosum.</title>
        <authorList>
            <person name="Hallam S.J."/>
            <person name="Konstantinidis K.T."/>
            <person name="Putnam N."/>
            <person name="Schleper C."/>
            <person name="Watanabe Y."/>
            <person name="Sugahara J."/>
            <person name="Preston C."/>
            <person name="de la Torre J."/>
            <person name="Richardson P.M."/>
            <person name="DeLong E.F."/>
        </authorList>
    </citation>
    <scope>NUCLEOTIDE SEQUENCE [LARGE SCALE GENOMIC DNA]</scope>
    <source>
        <strain evidence="3">A</strain>
    </source>
</reference>